<evidence type="ECO:0000313" key="2">
    <source>
        <dbReference type="Proteomes" id="UP000234840"/>
    </source>
</evidence>
<proteinExistence type="predicted"/>
<gene>
    <name evidence="1" type="ORF">CDL20_07760</name>
</gene>
<dbReference type="EMBL" id="NIHW01000016">
    <property type="protein sequence ID" value="PLT87018.1"/>
    <property type="molecule type" value="Genomic_DNA"/>
</dbReference>
<accession>A0A2N5Q021</accession>
<organism evidence="1 2">
    <name type="scientific">Mediterraneibacter gnavus</name>
    <name type="common">Ruminococcus gnavus</name>
    <dbReference type="NCBI Taxonomy" id="33038"/>
    <lineage>
        <taxon>Bacteria</taxon>
        <taxon>Bacillati</taxon>
        <taxon>Bacillota</taxon>
        <taxon>Clostridia</taxon>
        <taxon>Lachnospirales</taxon>
        <taxon>Lachnospiraceae</taxon>
        <taxon>Mediterraneibacter</taxon>
    </lineage>
</organism>
<protein>
    <submittedName>
        <fullName evidence="1">Uncharacterized protein</fullName>
    </submittedName>
</protein>
<evidence type="ECO:0000313" key="1">
    <source>
        <dbReference type="EMBL" id="PLT87018.1"/>
    </source>
</evidence>
<comment type="caution">
    <text evidence="1">The sequence shown here is derived from an EMBL/GenBank/DDBJ whole genome shotgun (WGS) entry which is preliminary data.</text>
</comment>
<reference evidence="1 2" key="1">
    <citation type="journal article" date="2017" name="Genome Med.">
        <title>A novel Ruminococcus gnavus clade enriched in inflammatory bowel disease patients.</title>
        <authorList>
            <person name="Hall A.B."/>
            <person name="Yassour M."/>
            <person name="Sauk J."/>
            <person name="Garner A."/>
            <person name="Jiang X."/>
            <person name="Arthur T."/>
            <person name="Lagoudas G.K."/>
            <person name="Vatanen T."/>
            <person name="Fornelos N."/>
            <person name="Wilson R."/>
            <person name="Bertha M."/>
            <person name="Cohen M."/>
            <person name="Garber J."/>
            <person name="Khalili H."/>
            <person name="Gevers D."/>
            <person name="Ananthakrishnan A.N."/>
            <person name="Kugathasan S."/>
            <person name="Lander E.S."/>
            <person name="Blainey P."/>
            <person name="Vlamakis H."/>
            <person name="Xavier R.J."/>
            <person name="Huttenhower C."/>
        </authorList>
    </citation>
    <scope>NUCLEOTIDE SEQUENCE [LARGE SCALE GENOMIC DNA]</scope>
    <source>
        <strain evidence="1 2">RJX1128</strain>
    </source>
</reference>
<sequence>MSEMKNEVRYADDKPKSCEYCYWWEPQVKTCVLGEDKCYYILPDKPKKKTSQCDGCPYGRNNPCIGFCMKKLLGQKS</sequence>
<name>A0A2N5Q021_MEDGN</name>
<dbReference type="Proteomes" id="UP000234840">
    <property type="component" value="Unassembled WGS sequence"/>
</dbReference>
<dbReference type="RefSeq" id="WP_101882421.1">
    <property type="nucleotide sequence ID" value="NZ_NIHW01000016.1"/>
</dbReference>
<dbReference type="AlphaFoldDB" id="A0A2N5Q021"/>